<evidence type="ECO:0000313" key="2">
    <source>
        <dbReference type="EMBL" id="AYB70542.1"/>
    </source>
</evidence>
<dbReference type="RefSeq" id="YP_009812769.1">
    <property type="nucleotide sequence ID" value="NC_048069.1"/>
</dbReference>
<evidence type="ECO:0000313" key="3">
    <source>
        <dbReference type="Proteomes" id="UP000280497"/>
    </source>
</evidence>
<dbReference type="PANTHER" id="PTHR30448:SF0">
    <property type="entry name" value="RNASE ADAPTER PROTEIN RAPZ"/>
    <property type="match status" value="1"/>
</dbReference>
<protein>
    <submittedName>
        <fullName evidence="2">HNH endonuclease</fullName>
    </submittedName>
</protein>
<dbReference type="KEGG" id="vg:55003840"/>
<gene>
    <name evidence="2" type="primary">61</name>
    <name evidence="2" type="ORF">SAMW_61</name>
</gene>
<dbReference type="InterPro" id="IPR005337">
    <property type="entry name" value="RapZ-like"/>
</dbReference>
<organism evidence="2 3">
    <name type="scientific">Corynebacterium phage SamW</name>
    <dbReference type="NCBI Taxonomy" id="2301601"/>
    <lineage>
        <taxon>Viruses</taxon>
        <taxon>Duplodnaviria</taxon>
        <taxon>Heunggongvirae</taxon>
        <taxon>Uroviricota</taxon>
        <taxon>Caudoviricetes</taxon>
        <taxon>Samwavirus</taxon>
        <taxon>Samwavirus samW</taxon>
    </lineage>
</organism>
<reference evidence="2 3" key="1">
    <citation type="submission" date="2018-08" db="EMBL/GenBank/DDBJ databases">
        <authorList>
            <person name="Pathak A."/>
            <person name="Staton O.A."/>
            <person name="Aldaher A.R."/>
            <person name="Baird K.M."/>
            <person name="Borah A."/>
            <person name="Haggard G.E."/>
            <person name="Meesala S."/>
            <person name="Nealy S.L."/>
            <person name="Ramdas R."/>
            <person name="Rocha M."/>
            <person name="Sristi D."/>
            <person name="Thukral S."/>
            <person name="Walls C.E."/>
            <person name="Waqas M."/>
            <person name="Williams M.R."/>
            <person name="Winters A.K."/>
            <person name="Sahawneh K.J."/>
            <person name="Monti D.L."/>
            <person name="Garlena R.A."/>
            <person name="Russell D.A."/>
            <person name="Pope W.H."/>
            <person name="Jacobs-Sera D."/>
            <person name="Hatfull G.F."/>
        </authorList>
    </citation>
    <scope>NUCLEOTIDE SEQUENCE [LARGE SCALE GENOMIC DNA]</scope>
</reference>
<keyword evidence="3" id="KW-1185">Reference proteome</keyword>
<dbReference type="EMBL" id="MH727560">
    <property type="protein sequence ID" value="AYB70542.1"/>
    <property type="molecule type" value="Genomic_DNA"/>
</dbReference>
<accession>A0A385UFL9</accession>
<dbReference type="GO" id="GO:0005524">
    <property type="term" value="F:ATP binding"/>
    <property type="evidence" value="ECO:0007669"/>
    <property type="project" value="InterPro"/>
</dbReference>
<dbReference type="Proteomes" id="UP000280497">
    <property type="component" value="Segment"/>
</dbReference>
<keyword evidence="2" id="KW-0255">Endonuclease</keyword>
<feature type="domain" description="RapZ C-terminal" evidence="1">
    <location>
        <begin position="11"/>
        <end position="119"/>
    </location>
</feature>
<evidence type="ECO:0000259" key="1">
    <source>
        <dbReference type="Pfam" id="PF22740"/>
    </source>
</evidence>
<keyword evidence="2" id="KW-0378">Hydrolase</keyword>
<sequence>MSTNARAPNPMHITIISHGTKRAPRTNRTIDCRHLPNPHDVEVLRPRDGRDPMVTDWLTSHDETRALIATEASRIPTITAGQLTIGTMCSAGRHRSVVIAEALAHELTAQGHDVEVRHSCLKEVDMAKSTKTTTERGLGWDHQQQRARLLKLHVDGTPCWWCGEPMYRSQALDADHIQARGNGGRKADRLLHASCNRSRQKGERDDQRPALRRLPAARVFHWPER</sequence>
<dbReference type="GO" id="GO:0004519">
    <property type="term" value="F:endonuclease activity"/>
    <property type="evidence" value="ECO:0007669"/>
    <property type="project" value="UniProtKB-KW"/>
</dbReference>
<keyword evidence="2" id="KW-0540">Nuclease</keyword>
<proteinExistence type="predicted"/>
<name>A0A385UFL9_9CAUD</name>
<dbReference type="PANTHER" id="PTHR30448">
    <property type="entry name" value="RNASE ADAPTER PROTEIN RAPZ"/>
    <property type="match status" value="1"/>
</dbReference>
<dbReference type="Gene3D" id="1.10.30.50">
    <property type="match status" value="1"/>
</dbReference>
<dbReference type="InterPro" id="IPR053931">
    <property type="entry name" value="RapZ_C"/>
</dbReference>
<dbReference type="Pfam" id="PF22740">
    <property type="entry name" value="PapZ_C"/>
    <property type="match status" value="1"/>
</dbReference>
<dbReference type="GeneID" id="55003840"/>